<keyword evidence="5" id="KW-1185">Reference proteome</keyword>
<evidence type="ECO:0000313" key="3">
    <source>
        <dbReference type="EMBL" id="SBT35279.1"/>
    </source>
</evidence>
<evidence type="ECO:0000256" key="1">
    <source>
        <dbReference type="SAM" id="MobiDB-lite"/>
    </source>
</evidence>
<evidence type="ECO:0000313" key="5">
    <source>
        <dbReference type="Proteomes" id="UP000078555"/>
    </source>
</evidence>
<sequence>MLSARKGTKPKSQNGGRDNNDKCGRPKIFSREGIHMYVHAARAWHGPVCTHRRAVRADMYSKFTPHDPHSCAPHQTCAPRFVLATLSPHCLAQP</sequence>
<feature type="region of interest" description="Disordered" evidence="1">
    <location>
        <begin position="1"/>
        <end position="27"/>
    </location>
</feature>
<evidence type="ECO:0000313" key="4">
    <source>
        <dbReference type="Proteomes" id="UP000078550"/>
    </source>
</evidence>
<organism evidence="3 4">
    <name type="scientific">Plasmodium ovale wallikeri</name>
    <dbReference type="NCBI Taxonomy" id="864142"/>
    <lineage>
        <taxon>Eukaryota</taxon>
        <taxon>Sar</taxon>
        <taxon>Alveolata</taxon>
        <taxon>Apicomplexa</taxon>
        <taxon>Aconoidasida</taxon>
        <taxon>Haemosporida</taxon>
        <taxon>Plasmodiidae</taxon>
        <taxon>Plasmodium</taxon>
        <taxon>Plasmodium (Plasmodium)</taxon>
    </lineage>
</organism>
<reference evidence="3" key="1">
    <citation type="submission" date="2016-05" db="EMBL/GenBank/DDBJ databases">
        <authorList>
            <person name="Lavstsen T."/>
            <person name="Jespersen J.S."/>
        </authorList>
    </citation>
    <scope>NUCLEOTIDE SEQUENCE [LARGE SCALE GENOMIC DNA]</scope>
</reference>
<accession>A0A1A8YUS5</accession>
<feature type="compositionally biased region" description="Basic and acidic residues" evidence="1">
    <location>
        <begin position="18"/>
        <end position="27"/>
    </location>
</feature>
<dbReference type="EMBL" id="FLRD01000074">
    <property type="protein sequence ID" value="SBT34844.1"/>
    <property type="molecule type" value="Genomic_DNA"/>
</dbReference>
<gene>
    <name evidence="2" type="ORF">POVWA1_024400</name>
    <name evidence="3" type="ORF">POVWA2_024280</name>
</gene>
<protein>
    <submittedName>
        <fullName evidence="3">Uncharacterized protein</fullName>
    </submittedName>
</protein>
<proteinExistence type="predicted"/>
<reference evidence="4 5" key="2">
    <citation type="submission" date="2016-05" db="EMBL/GenBank/DDBJ databases">
        <authorList>
            <person name="Naeem Raeece"/>
        </authorList>
    </citation>
    <scope>NUCLEOTIDE SEQUENCE [LARGE SCALE GENOMIC DNA]</scope>
</reference>
<dbReference type="Proteomes" id="UP000078555">
    <property type="component" value="Unassembled WGS sequence"/>
</dbReference>
<dbReference type="Proteomes" id="UP000078550">
    <property type="component" value="Unassembled WGS sequence"/>
</dbReference>
<evidence type="ECO:0000313" key="2">
    <source>
        <dbReference type="EMBL" id="SBT34844.1"/>
    </source>
</evidence>
<dbReference type="EMBL" id="FLRE01000095">
    <property type="protein sequence ID" value="SBT35279.1"/>
    <property type="molecule type" value="Genomic_DNA"/>
</dbReference>
<dbReference type="AlphaFoldDB" id="A0A1A8YUS5"/>
<name>A0A1A8YUS5_PLAOA</name>